<dbReference type="Pfam" id="PF12796">
    <property type="entry name" value="Ank_2"/>
    <property type="match status" value="2"/>
</dbReference>
<feature type="region of interest" description="Disordered" evidence="4">
    <location>
        <begin position="142"/>
        <end position="175"/>
    </location>
</feature>
<protein>
    <submittedName>
        <fullName evidence="6">Putative ankyrin</fullName>
    </submittedName>
</protein>
<dbReference type="InterPro" id="IPR051070">
    <property type="entry name" value="NF-kappa-B_inhibitor"/>
</dbReference>
<dbReference type="PANTHER" id="PTHR46680">
    <property type="entry name" value="NF-KAPPA-B INHIBITOR ALPHA"/>
    <property type="match status" value="1"/>
</dbReference>
<dbReference type="SMART" id="SM00248">
    <property type="entry name" value="ANK"/>
    <property type="match status" value="4"/>
</dbReference>
<dbReference type="SUPFAM" id="SSF48403">
    <property type="entry name" value="Ankyrin repeat"/>
    <property type="match status" value="1"/>
</dbReference>
<keyword evidence="1" id="KW-0677">Repeat</keyword>
<dbReference type="InterPro" id="IPR000488">
    <property type="entry name" value="Death_dom"/>
</dbReference>
<dbReference type="AlphaFoldDB" id="A0A0K8TLG3"/>
<proteinExistence type="evidence at transcript level"/>
<feature type="repeat" description="ANK" evidence="3">
    <location>
        <begin position="83"/>
        <end position="106"/>
    </location>
</feature>
<accession>A0A0K8TLG3</accession>
<organism evidence="6">
    <name type="scientific">Tabanus bromius</name>
    <name type="common">Band-eyed brown horse fly</name>
    <dbReference type="NCBI Taxonomy" id="304241"/>
    <lineage>
        <taxon>Eukaryota</taxon>
        <taxon>Metazoa</taxon>
        <taxon>Ecdysozoa</taxon>
        <taxon>Arthropoda</taxon>
        <taxon>Hexapoda</taxon>
        <taxon>Insecta</taxon>
        <taxon>Pterygota</taxon>
        <taxon>Neoptera</taxon>
        <taxon>Endopterygota</taxon>
        <taxon>Diptera</taxon>
        <taxon>Brachycera</taxon>
        <taxon>Tabanomorpha</taxon>
        <taxon>Tabanoidea</taxon>
        <taxon>Tabanidae</taxon>
        <taxon>Tabanus</taxon>
    </lineage>
</organism>
<dbReference type="GO" id="GO:0007165">
    <property type="term" value="P:signal transduction"/>
    <property type="evidence" value="ECO:0007669"/>
    <property type="project" value="InterPro"/>
</dbReference>
<keyword evidence="2 3" id="KW-0040">ANK repeat</keyword>
<feature type="compositionally biased region" description="Polar residues" evidence="4">
    <location>
        <begin position="142"/>
        <end position="152"/>
    </location>
</feature>
<evidence type="ECO:0000256" key="4">
    <source>
        <dbReference type="SAM" id="MobiDB-lite"/>
    </source>
</evidence>
<name>A0A0K8TLG3_TABBR</name>
<dbReference type="EMBL" id="GDAI01002434">
    <property type="protein sequence ID" value="JAI15169.1"/>
    <property type="molecule type" value="mRNA"/>
</dbReference>
<feature type="domain" description="Death" evidence="5">
    <location>
        <begin position="191"/>
        <end position="260"/>
    </location>
</feature>
<dbReference type="Gene3D" id="1.25.40.20">
    <property type="entry name" value="Ankyrin repeat-containing domain"/>
    <property type="match status" value="1"/>
</dbReference>
<dbReference type="GO" id="GO:0051059">
    <property type="term" value="F:NF-kappaB binding"/>
    <property type="evidence" value="ECO:0007669"/>
    <property type="project" value="TreeGrafter"/>
</dbReference>
<feature type="compositionally biased region" description="Acidic residues" evidence="4">
    <location>
        <begin position="158"/>
        <end position="170"/>
    </location>
</feature>
<evidence type="ECO:0000313" key="6">
    <source>
        <dbReference type="EMBL" id="JAI15169.1"/>
    </source>
</evidence>
<dbReference type="PANTHER" id="PTHR46680:SF2">
    <property type="entry name" value="NF-KAPPA-B INHIBITOR ZETA"/>
    <property type="match status" value="1"/>
</dbReference>
<dbReference type="SUPFAM" id="SSF47986">
    <property type="entry name" value="DEATH domain"/>
    <property type="match status" value="1"/>
</dbReference>
<dbReference type="InterPro" id="IPR036770">
    <property type="entry name" value="Ankyrin_rpt-contain_sf"/>
</dbReference>
<dbReference type="InterPro" id="IPR002110">
    <property type="entry name" value="Ankyrin_rpt"/>
</dbReference>
<feature type="non-terminal residue" evidence="6">
    <location>
        <position position="1"/>
    </location>
</feature>
<dbReference type="GO" id="GO:0005829">
    <property type="term" value="C:cytosol"/>
    <property type="evidence" value="ECO:0007669"/>
    <property type="project" value="TreeGrafter"/>
</dbReference>
<dbReference type="Pfam" id="PF00531">
    <property type="entry name" value="Death"/>
    <property type="match status" value="1"/>
</dbReference>
<evidence type="ECO:0000259" key="5">
    <source>
        <dbReference type="Pfam" id="PF00531"/>
    </source>
</evidence>
<evidence type="ECO:0000256" key="2">
    <source>
        <dbReference type="ARBA" id="ARBA00023043"/>
    </source>
</evidence>
<dbReference type="GO" id="GO:0071356">
    <property type="term" value="P:cellular response to tumor necrosis factor"/>
    <property type="evidence" value="ECO:0007669"/>
    <property type="project" value="TreeGrafter"/>
</dbReference>
<evidence type="ECO:0000256" key="3">
    <source>
        <dbReference type="PROSITE-ProRule" id="PRU00023"/>
    </source>
</evidence>
<reference evidence="6" key="1">
    <citation type="journal article" date="2015" name="Insect Biochem. Mol. Biol.">
        <title>An insight into the sialome of the horse fly, Tabanus bromius.</title>
        <authorList>
            <person name="Ribeiro J.M."/>
            <person name="Kazimirova M."/>
            <person name="Takac P."/>
            <person name="Andersen J.F."/>
            <person name="Francischetti I.M."/>
        </authorList>
    </citation>
    <scope>NUCLEOTIDE SEQUENCE</scope>
</reference>
<dbReference type="InterPro" id="IPR011029">
    <property type="entry name" value="DEATH-like_dom_sf"/>
</dbReference>
<dbReference type="Gene3D" id="1.10.533.10">
    <property type="entry name" value="Death Domain, Fas"/>
    <property type="match status" value="1"/>
</dbReference>
<evidence type="ECO:0000256" key="1">
    <source>
        <dbReference type="ARBA" id="ARBA00022737"/>
    </source>
</evidence>
<sequence>PNVGDKHGNTPLHIAVEENHSLCVSKIIDQSSYTAKSKALQIDLANHEGLTPLHLAARNKNLSLVRKLLEVGKASTKIAIAKNGNNVLHIAVEENDKDMVRYLVENTSVNVNEPNTCGNTPLQLAYCVRGISQEIIEVLSKNSAQSDLSRNPAQPPMDMDESSTDDEDDDKGLKIDEENDSFLPEEYVDELSTILNKDDRWKNLAKLLDMQSTIIKLCEQDSNPSKAMLRFINDDNLSFEDILKAMKDLNMKDAINYISNIKDDIH</sequence>
<feature type="repeat" description="ANK" evidence="3">
    <location>
        <begin position="48"/>
        <end position="72"/>
    </location>
</feature>
<dbReference type="PROSITE" id="PS50297">
    <property type="entry name" value="ANK_REP_REGION"/>
    <property type="match status" value="2"/>
</dbReference>
<dbReference type="PROSITE" id="PS50088">
    <property type="entry name" value="ANK_REPEAT"/>
    <property type="match status" value="2"/>
</dbReference>